<dbReference type="SUPFAM" id="SSF51556">
    <property type="entry name" value="Metallo-dependent hydrolases"/>
    <property type="match status" value="1"/>
</dbReference>
<dbReference type="EMBL" id="JAMDMX010000210">
    <property type="protein sequence ID" value="MCY9698176.1"/>
    <property type="molecule type" value="Genomic_DNA"/>
</dbReference>
<gene>
    <name evidence="3" type="ORF">M5X19_35850</name>
</gene>
<evidence type="ECO:0000256" key="1">
    <source>
        <dbReference type="ARBA" id="ARBA00023239"/>
    </source>
</evidence>
<organism evidence="3 4">
    <name type="scientific">Paenibacillus alginolyticus</name>
    <dbReference type="NCBI Taxonomy" id="59839"/>
    <lineage>
        <taxon>Bacteria</taxon>
        <taxon>Bacillati</taxon>
        <taxon>Bacillota</taxon>
        <taxon>Bacilli</taxon>
        <taxon>Bacillales</taxon>
        <taxon>Paenibacillaceae</taxon>
        <taxon>Paenibacillus</taxon>
    </lineage>
</organism>
<proteinExistence type="predicted"/>
<reference evidence="3 4" key="1">
    <citation type="submission" date="2022-05" db="EMBL/GenBank/DDBJ databases">
        <title>Genome Sequencing of Bee-Associated Microbes.</title>
        <authorList>
            <person name="Dunlap C."/>
        </authorList>
    </citation>
    <scope>NUCLEOTIDE SEQUENCE [LARGE SCALE GENOMIC DNA]</scope>
    <source>
        <strain evidence="3 4">NRRL B-14421</strain>
    </source>
</reference>
<dbReference type="InterPro" id="IPR032466">
    <property type="entry name" value="Metal_Hydrolase"/>
</dbReference>
<dbReference type="Gene3D" id="3.20.20.140">
    <property type="entry name" value="Metal-dependent hydrolases"/>
    <property type="match status" value="1"/>
</dbReference>
<dbReference type="Proteomes" id="UP001527099">
    <property type="component" value="Unassembled WGS sequence"/>
</dbReference>
<accession>A0ABT4GPP3</accession>
<comment type="caution">
    <text evidence="3">The sequence shown here is derived from an EMBL/GenBank/DDBJ whole genome shotgun (WGS) entry which is preliminary data.</text>
</comment>
<evidence type="ECO:0000313" key="4">
    <source>
        <dbReference type="Proteomes" id="UP001527099"/>
    </source>
</evidence>
<dbReference type="InterPro" id="IPR006680">
    <property type="entry name" value="Amidohydro-rel"/>
</dbReference>
<keyword evidence="1" id="KW-0456">Lyase</keyword>
<evidence type="ECO:0000313" key="3">
    <source>
        <dbReference type="EMBL" id="MCY9698176.1"/>
    </source>
</evidence>
<feature type="domain" description="Amidohydrolase-related" evidence="2">
    <location>
        <begin position="98"/>
        <end position="352"/>
    </location>
</feature>
<dbReference type="PANTHER" id="PTHR21240">
    <property type="entry name" value="2-AMINO-3-CARBOXYLMUCONATE-6-SEMIALDEHYDE DECARBOXYLASE"/>
    <property type="match status" value="1"/>
</dbReference>
<protein>
    <submittedName>
        <fullName evidence="3">Amidohydrolase</fullName>
    </submittedName>
</protein>
<keyword evidence="4" id="KW-1185">Reference proteome</keyword>
<sequence>MNKEMKIIDVDVHNDLKSHMDLVPYLPEPWKSRVASTGLGLVQHGYWTPVGVVREDCKPPSGGPAASDPDYLVQDLVEGYNMKYVILTSSIIHISSLHDPDYTAAVCSAYNDYLIAEWLPRHKSFKGAILVSTLDPNLAAKEIERLAGHPDIVEVLFSSGARSPLGQRQYHPIYEAAHRHNLPVAIHIGGEGAGGATAPTAAGYPSRYIEWHTNVSQTYMAHLVSMVTEGVFEKFPRLKFVMKEGGIAWLPHLMWRLDKNYKGLRYELPWLKRLPSEYIRDHCFFSTQPIEEPSNPKDLITLFDMIDAENFLLFSSDYPHWDNDVPTEILKRLGSEARQKIFHDNAQRLYRL</sequence>
<name>A0ABT4GPP3_9BACL</name>
<evidence type="ECO:0000259" key="2">
    <source>
        <dbReference type="Pfam" id="PF04909"/>
    </source>
</evidence>
<dbReference type="RefSeq" id="WP_268618662.1">
    <property type="nucleotide sequence ID" value="NZ_JAMDMX010000210.1"/>
</dbReference>
<dbReference type="Pfam" id="PF04909">
    <property type="entry name" value="Amidohydro_2"/>
    <property type="match status" value="1"/>
</dbReference>
<dbReference type="PANTHER" id="PTHR21240:SF28">
    <property type="entry name" value="ISO-OROTATE DECARBOXYLASE (EUROFUNG)"/>
    <property type="match status" value="1"/>
</dbReference>
<dbReference type="InterPro" id="IPR032465">
    <property type="entry name" value="ACMSD"/>
</dbReference>